<dbReference type="InterPro" id="IPR013130">
    <property type="entry name" value="Fe3_Rdtase_TM_dom"/>
</dbReference>
<evidence type="ECO:0000256" key="8">
    <source>
        <dbReference type="ARBA" id="ARBA00022989"/>
    </source>
</evidence>
<comment type="similarity">
    <text evidence="2">Belongs to the ferric reductase (FRE) family.</text>
</comment>
<dbReference type="GeneID" id="27905007"/>
<evidence type="ECO:0000256" key="2">
    <source>
        <dbReference type="ARBA" id="ARBA00006278"/>
    </source>
</evidence>
<gene>
    <name evidence="16" type="ORF">SEPMUDRAFT_159864</name>
</gene>
<reference evidence="16 17" key="1">
    <citation type="journal article" date="2012" name="PLoS Pathog.">
        <title>Diverse lifestyles and strategies of plant pathogenesis encoded in the genomes of eighteen Dothideomycetes fungi.</title>
        <authorList>
            <person name="Ohm R.A."/>
            <person name="Feau N."/>
            <person name="Henrissat B."/>
            <person name="Schoch C.L."/>
            <person name="Horwitz B.A."/>
            <person name="Barry K.W."/>
            <person name="Condon B.J."/>
            <person name="Copeland A.C."/>
            <person name="Dhillon B."/>
            <person name="Glaser F."/>
            <person name="Hesse C.N."/>
            <person name="Kosti I."/>
            <person name="LaButti K."/>
            <person name="Lindquist E.A."/>
            <person name="Lucas S."/>
            <person name="Salamov A.A."/>
            <person name="Bradshaw R.E."/>
            <person name="Ciuffetti L."/>
            <person name="Hamelin R.C."/>
            <person name="Kema G.H.J."/>
            <person name="Lawrence C."/>
            <person name="Scott J.A."/>
            <person name="Spatafora J.W."/>
            <person name="Turgeon B.G."/>
            <person name="de Wit P.J.G.M."/>
            <person name="Zhong S."/>
            <person name="Goodwin S.B."/>
            <person name="Grigoriev I.V."/>
        </authorList>
    </citation>
    <scope>NUCLEOTIDE SEQUENCE [LARGE SCALE GENOMIC DNA]</scope>
    <source>
        <strain evidence="16 17">SO2202</strain>
    </source>
</reference>
<dbReference type="Pfam" id="PF08030">
    <property type="entry name" value="NAD_binding_6"/>
    <property type="match status" value="1"/>
</dbReference>
<dbReference type="SUPFAM" id="SSF52343">
    <property type="entry name" value="Ferredoxin reductase-like, C-terminal NADP-linked domain"/>
    <property type="match status" value="1"/>
</dbReference>
<feature type="compositionally biased region" description="Polar residues" evidence="13">
    <location>
        <begin position="564"/>
        <end position="579"/>
    </location>
</feature>
<dbReference type="OrthoDB" id="167398at2759"/>
<dbReference type="AlphaFoldDB" id="N1QJC2"/>
<dbReference type="GO" id="GO:0006879">
    <property type="term" value="P:intracellular iron ion homeostasis"/>
    <property type="evidence" value="ECO:0007669"/>
    <property type="project" value="TreeGrafter"/>
</dbReference>
<evidence type="ECO:0000259" key="15">
    <source>
        <dbReference type="PROSITE" id="PS51384"/>
    </source>
</evidence>
<dbReference type="HOGENOM" id="CLU_016134_0_0_1"/>
<dbReference type="PANTHER" id="PTHR32361">
    <property type="entry name" value="FERRIC/CUPRIC REDUCTASE TRANSMEMBRANE COMPONENT"/>
    <property type="match status" value="1"/>
</dbReference>
<keyword evidence="6 14" id="KW-0812">Transmembrane</keyword>
<dbReference type="GO" id="GO:0015677">
    <property type="term" value="P:copper ion import"/>
    <property type="evidence" value="ECO:0007669"/>
    <property type="project" value="TreeGrafter"/>
</dbReference>
<feature type="transmembrane region" description="Helical" evidence="14">
    <location>
        <begin position="281"/>
        <end position="301"/>
    </location>
</feature>
<feature type="transmembrane region" description="Helical" evidence="14">
    <location>
        <begin position="251"/>
        <end position="269"/>
    </location>
</feature>
<feature type="domain" description="FAD-binding FR-type" evidence="15">
    <location>
        <begin position="338"/>
        <end position="446"/>
    </location>
</feature>
<dbReference type="InterPro" id="IPR017927">
    <property type="entry name" value="FAD-bd_FR_type"/>
</dbReference>
<dbReference type="eggNOG" id="KOG0039">
    <property type="taxonomic scope" value="Eukaryota"/>
</dbReference>
<accession>N1QJC2</accession>
<evidence type="ECO:0000313" key="17">
    <source>
        <dbReference type="Proteomes" id="UP000016931"/>
    </source>
</evidence>
<evidence type="ECO:0000256" key="5">
    <source>
        <dbReference type="ARBA" id="ARBA00022475"/>
    </source>
</evidence>
<dbReference type="InterPro" id="IPR017938">
    <property type="entry name" value="Riboflavin_synthase-like_b-brl"/>
</dbReference>
<dbReference type="SUPFAM" id="SSF63380">
    <property type="entry name" value="Riboflavin synthase domain-like"/>
    <property type="match status" value="1"/>
</dbReference>
<evidence type="ECO:0000256" key="4">
    <source>
        <dbReference type="ARBA" id="ARBA00022448"/>
    </source>
</evidence>
<keyword evidence="5" id="KW-1003">Cell membrane</keyword>
<dbReference type="RefSeq" id="XP_016764508.1">
    <property type="nucleotide sequence ID" value="XM_016907870.1"/>
</dbReference>
<evidence type="ECO:0000256" key="3">
    <source>
        <dbReference type="ARBA" id="ARBA00012668"/>
    </source>
</evidence>
<dbReference type="Pfam" id="PF01794">
    <property type="entry name" value="Ferric_reduct"/>
    <property type="match status" value="1"/>
</dbReference>
<feature type="region of interest" description="Disordered" evidence="13">
    <location>
        <begin position="552"/>
        <end position="579"/>
    </location>
</feature>
<dbReference type="InterPro" id="IPR013112">
    <property type="entry name" value="FAD-bd_8"/>
</dbReference>
<keyword evidence="8 14" id="KW-1133">Transmembrane helix</keyword>
<feature type="transmembrane region" description="Helical" evidence="14">
    <location>
        <begin position="125"/>
        <end position="150"/>
    </location>
</feature>
<keyword evidence="7" id="KW-0249">Electron transport</keyword>
<evidence type="ECO:0000256" key="14">
    <source>
        <dbReference type="SAM" id="Phobius"/>
    </source>
</evidence>
<keyword evidence="9" id="KW-0560">Oxidoreductase</keyword>
<protein>
    <recommendedName>
        <fullName evidence="3">ferric-chelate reductase (NADPH)</fullName>
        <ecNumber evidence="3">1.16.1.9</ecNumber>
    </recommendedName>
</protein>
<dbReference type="Pfam" id="PF08022">
    <property type="entry name" value="FAD_binding_8"/>
    <property type="match status" value="1"/>
</dbReference>
<evidence type="ECO:0000256" key="9">
    <source>
        <dbReference type="ARBA" id="ARBA00023002"/>
    </source>
</evidence>
<dbReference type="EC" id="1.16.1.9" evidence="3"/>
<proteinExistence type="inferred from homology"/>
<dbReference type="GO" id="GO:0052851">
    <property type="term" value="F:ferric-chelate reductase (NADPH) activity"/>
    <property type="evidence" value="ECO:0007669"/>
    <property type="project" value="UniProtKB-EC"/>
</dbReference>
<evidence type="ECO:0000256" key="1">
    <source>
        <dbReference type="ARBA" id="ARBA00004651"/>
    </source>
</evidence>
<dbReference type="CDD" id="cd06186">
    <property type="entry name" value="NOX_Duox_like_FAD_NADP"/>
    <property type="match status" value="1"/>
</dbReference>
<dbReference type="EMBL" id="KB456260">
    <property type="protein sequence ID" value="EMF16387.1"/>
    <property type="molecule type" value="Genomic_DNA"/>
</dbReference>
<evidence type="ECO:0000256" key="7">
    <source>
        <dbReference type="ARBA" id="ARBA00022982"/>
    </source>
</evidence>
<comment type="catalytic activity">
    <reaction evidence="12">
        <text>2 a Fe(II)-siderophore + NADP(+) + H(+) = 2 a Fe(III)-siderophore + NADPH</text>
        <dbReference type="Rhea" id="RHEA:28795"/>
        <dbReference type="Rhea" id="RHEA-COMP:11342"/>
        <dbReference type="Rhea" id="RHEA-COMP:11344"/>
        <dbReference type="ChEBI" id="CHEBI:15378"/>
        <dbReference type="ChEBI" id="CHEBI:29033"/>
        <dbReference type="ChEBI" id="CHEBI:29034"/>
        <dbReference type="ChEBI" id="CHEBI:57783"/>
        <dbReference type="ChEBI" id="CHEBI:58349"/>
        <dbReference type="EC" id="1.16.1.9"/>
    </reaction>
</comment>
<dbReference type="Gene3D" id="3.40.50.80">
    <property type="entry name" value="Nucleotide-binding domain of ferredoxin-NADP reductase (FNR) module"/>
    <property type="match status" value="1"/>
</dbReference>
<dbReference type="PANTHER" id="PTHR32361:SF3">
    <property type="entry name" value="REDUCTASE, PUTATIVE (AFU_ORTHOLOGUE AFUA_6G13750)-RELATED"/>
    <property type="match status" value="1"/>
</dbReference>
<dbReference type="SFLD" id="SFLDS00052">
    <property type="entry name" value="Ferric_Reductase_Domain"/>
    <property type="match status" value="1"/>
</dbReference>
<keyword evidence="10" id="KW-0406">Ion transport</keyword>
<keyword evidence="4" id="KW-0813">Transport</keyword>
<keyword evidence="11 14" id="KW-0472">Membrane</keyword>
<dbReference type="InterPro" id="IPR039261">
    <property type="entry name" value="FNR_nucleotide-bd"/>
</dbReference>
<dbReference type="PROSITE" id="PS51384">
    <property type="entry name" value="FAD_FR"/>
    <property type="match status" value="1"/>
</dbReference>
<name>N1QJC2_SPHMS</name>
<dbReference type="GO" id="GO:0006826">
    <property type="term" value="P:iron ion transport"/>
    <property type="evidence" value="ECO:0007669"/>
    <property type="project" value="UniProtKB-ARBA"/>
</dbReference>
<evidence type="ECO:0000313" key="16">
    <source>
        <dbReference type="EMBL" id="EMF16387.1"/>
    </source>
</evidence>
<dbReference type="Proteomes" id="UP000016931">
    <property type="component" value="Unassembled WGS sequence"/>
</dbReference>
<dbReference type="InterPro" id="IPR051410">
    <property type="entry name" value="Ferric/Cupric_Reductase"/>
</dbReference>
<dbReference type="STRING" id="692275.N1QJC2"/>
<evidence type="ECO:0000256" key="13">
    <source>
        <dbReference type="SAM" id="MobiDB-lite"/>
    </source>
</evidence>
<dbReference type="SFLD" id="SFLDG01168">
    <property type="entry name" value="Ferric_reductase_subgroup_(FRE"/>
    <property type="match status" value="1"/>
</dbReference>
<comment type="subcellular location">
    <subcellularLocation>
        <location evidence="1">Cell membrane</location>
        <topology evidence="1">Multi-pass membrane protein</topology>
    </subcellularLocation>
</comment>
<dbReference type="InterPro" id="IPR013121">
    <property type="entry name" value="Fe_red_NAD-bd_6"/>
</dbReference>
<dbReference type="OMA" id="VIRWTGY"/>
<feature type="transmembrane region" description="Helical" evidence="14">
    <location>
        <begin position="212"/>
        <end position="231"/>
    </location>
</feature>
<evidence type="ECO:0000256" key="12">
    <source>
        <dbReference type="ARBA" id="ARBA00048483"/>
    </source>
</evidence>
<organism evidence="16 17">
    <name type="scientific">Sphaerulina musiva (strain SO2202)</name>
    <name type="common">Poplar stem canker fungus</name>
    <name type="synonym">Septoria musiva</name>
    <dbReference type="NCBI Taxonomy" id="692275"/>
    <lineage>
        <taxon>Eukaryota</taxon>
        <taxon>Fungi</taxon>
        <taxon>Dikarya</taxon>
        <taxon>Ascomycota</taxon>
        <taxon>Pezizomycotina</taxon>
        <taxon>Dothideomycetes</taxon>
        <taxon>Dothideomycetidae</taxon>
        <taxon>Mycosphaerellales</taxon>
        <taxon>Mycosphaerellaceae</taxon>
        <taxon>Sphaerulina</taxon>
    </lineage>
</organism>
<keyword evidence="17" id="KW-1185">Reference proteome</keyword>
<evidence type="ECO:0000256" key="11">
    <source>
        <dbReference type="ARBA" id="ARBA00023136"/>
    </source>
</evidence>
<evidence type="ECO:0000256" key="6">
    <source>
        <dbReference type="ARBA" id="ARBA00022692"/>
    </source>
</evidence>
<evidence type="ECO:0000256" key="10">
    <source>
        <dbReference type="ARBA" id="ARBA00023065"/>
    </source>
</evidence>
<feature type="transmembrane region" description="Helical" evidence="14">
    <location>
        <begin position="170"/>
        <end position="191"/>
    </location>
</feature>
<sequence length="674" mass="75632">MSASLPDHNLLVARQHIQDHSQANTPYWAYPSRVLPCVKDVGTCEYLDHVYGDHVTSMLYTFILWGVILGVLLLWTVTRIWTTGGPNSYAASTPLFTLVSKIKSYKRHFLPDSPMRFLFGRISRLQVLVLSIILAYITIFTFVGISYRHWITPVTGHPGLHNTRSSLGGWSDRIGALAYALTPFAILLCMRESVLSLCTGIPYQHFNFLHRWLGRVIFAQSLLHTIGWTIIEAKLYQPQPAVYKEFISSQYIIFGCVAMAFLSFLFVFSLKPVIRWTGYEFFKITHWIIAVLYLGACWGHWDKLWCWMVPSLALIVIDQSIRALRTLYIHMGGKGSLGAGFKCAQADLQVLTDDNGTVLRLDFDYEHRNAGSWQAGQHFYLTFPSLSIWQAHPYTVSSVPDMRSKTQHHTYIIRVRDGQTKKLAALGNGATVPVILSGPYGHGFPSYEAQHVLAIAGGTGVTFTWPIIMEAVRQCTFTAAVLDFIWVVRKAEDVLWLSSELSQMKKLLNEALGLRISIFVSRDIRHRVGKDNNTKNIINTNKNEKLPIITSSNDIADDNEKPKSSNIKSPLTSSLSNHSDTSLEDLLAATSNSSSKDDDNNNNPRFQVHWLQDHHPSVADLVLDFSERAKECGGGIEVVGSGPEAMGSDLRAAVAKIHMGREGEGLNLYWDSRE</sequence>
<feature type="transmembrane region" description="Helical" evidence="14">
    <location>
        <begin position="57"/>
        <end position="77"/>
    </location>
</feature>
<dbReference type="GO" id="GO:0005886">
    <property type="term" value="C:plasma membrane"/>
    <property type="evidence" value="ECO:0007669"/>
    <property type="project" value="UniProtKB-SubCell"/>
</dbReference>